<proteinExistence type="predicted"/>
<dbReference type="InterPro" id="IPR018958">
    <property type="entry name" value="Knr4/Smi1-like_dom"/>
</dbReference>
<keyword evidence="3" id="KW-1185">Reference proteome</keyword>
<organism evidence="2 3">
    <name type="scientific">Micromonospora avicenniae</name>
    <dbReference type="NCBI Taxonomy" id="1198245"/>
    <lineage>
        <taxon>Bacteria</taxon>
        <taxon>Bacillati</taxon>
        <taxon>Actinomycetota</taxon>
        <taxon>Actinomycetes</taxon>
        <taxon>Micromonosporales</taxon>
        <taxon>Micromonosporaceae</taxon>
        <taxon>Micromonospora</taxon>
    </lineage>
</organism>
<gene>
    <name evidence="2" type="ORF">SAMN05444858_12756</name>
</gene>
<dbReference type="InterPro" id="IPR037883">
    <property type="entry name" value="Knr4/Smi1-like_sf"/>
</dbReference>
<evidence type="ECO:0000313" key="2">
    <source>
        <dbReference type="EMBL" id="SIR91918.1"/>
    </source>
</evidence>
<reference evidence="2 3" key="1">
    <citation type="submission" date="2017-01" db="EMBL/GenBank/DDBJ databases">
        <authorList>
            <person name="Mah S.A."/>
            <person name="Swanson W.J."/>
            <person name="Moy G.W."/>
            <person name="Vacquier V.D."/>
        </authorList>
    </citation>
    <scope>NUCLEOTIDE SEQUENCE [LARGE SCALE GENOMIC DNA]</scope>
    <source>
        <strain evidence="2 3">DSM 45758</strain>
    </source>
</reference>
<dbReference type="EMBL" id="FTNF01000027">
    <property type="protein sequence ID" value="SIR91918.1"/>
    <property type="molecule type" value="Genomic_DNA"/>
</dbReference>
<dbReference type="STRING" id="1198245.SAMN05444858_12756"/>
<dbReference type="Pfam" id="PF09346">
    <property type="entry name" value="SMI1_KNR4"/>
    <property type="match status" value="1"/>
</dbReference>
<dbReference type="Proteomes" id="UP000186004">
    <property type="component" value="Unassembled WGS sequence"/>
</dbReference>
<evidence type="ECO:0000259" key="1">
    <source>
        <dbReference type="Pfam" id="PF09346"/>
    </source>
</evidence>
<feature type="domain" description="Knr4/Smi1-like" evidence="1">
    <location>
        <begin position="2"/>
        <end position="120"/>
    </location>
</feature>
<name>A0A1N7EUX5_9ACTN</name>
<dbReference type="AlphaFoldDB" id="A0A1N7EUX5"/>
<sequence>MSEDAVVVFERRHRVKLPADYRGFITTVGHGGPGRFGGAGPFYGLFSIDDWEWALLGDPDVTMLAKPFPAEPDRVYDDWLAEAAPGEDDEPYRGTLALSHQGCEDLSLLVLTGPARGRVVETCPGKQGPRFTKDPDFLSWYERWLDAVLAGERHFR</sequence>
<protein>
    <recommendedName>
        <fullName evidence="1">Knr4/Smi1-like domain-containing protein</fullName>
    </recommendedName>
</protein>
<accession>A0A1N7EUX5</accession>
<evidence type="ECO:0000313" key="3">
    <source>
        <dbReference type="Proteomes" id="UP000186004"/>
    </source>
</evidence>
<dbReference type="SUPFAM" id="SSF160631">
    <property type="entry name" value="SMI1/KNR4-like"/>
    <property type="match status" value="1"/>
</dbReference>